<feature type="transmembrane region" description="Helical" evidence="2">
    <location>
        <begin position="43"/>
        <end position="62"/>
    </location>
</feature>
<reference evidence="3 4" key="1">
    <citation type="submission" date="2016-10" db="EMBL/GenBank/DDBJ databases">
        <authorList>
            <person name="de Groot N.N."/>
        </authorList>
    </citation>
    <scope>NUCLEOTIDE SEQUENCE [LARGE SCALE GENOMIC DNA]</scope>
    <source>
        <strain evidence="3 4">CGMCC 4.7037</strain>
    </source>
</reference>
<organism evidence="3 4">
    <name type="scientific">Nonomuraea solani</name>
    <dbReference type="NCBI Taxonomy" id="1144553"/>
    <lineage>
        <taxon>Bacteria</taxon>
        <taxon>Bacillati</taxon>
        <taxon>Actinomycetota</taxon>
        <taxon>Actinomycetes</taxon>
        <taxon>Streptosporangiales</taxon>
        <taxon>Streptosporangiaceae</taxon>
        <taxon>Nonomuraea</taxon>
    </lineage>
</organism>
<evidence type="ECO:0000256" key="1">
    <source>
        <dbReference type="SAM" id="MobiDB-lite"/>
    </source>
</evidence>
<dbReference type="EMBL" id="FNVT01000011">
    <property type="protein sequence ID" value="SEG97657.1"/>
    <property type="molecule type" value="Genomic_DNA"/>
</dbReference>
<dbReference type="Proteomes" id="UP000236732">
    <property type="component" value="Unassembled WGS sequence"/>
</dbReference>
<proteinExistence type="predicted"/>
<protein>
    <submittedName>
        <fullName evidence="3">Uncharacterized protein</fullName>
    </submittedName>
</protein>
<keyword evidence="2" id="KW-1133">Transmembrane helix</keyword>
<evidence type="ECO:0000313" key="3">
    <source>
        <dbReference type="EMBL" id="SEG97657.1"/>
    </source>
</evidence>
<dbReference type="AlphaFoldDB" id="A0A1H6EIJ0"/>
<evidence type="ECO:0000313" key="4">
    <source>
        <dbReference type="Proteomes" id="UP000236732"/>
    </source>
</evidence>
<sequence length="90" mass="8867">MPVTAADTARRSIGDGLATARLTGDTALAQAAREAFTTAMSSAFAISAAGVLAAAVLALMVLRGGKEAEAPNPAASADAPERELATATHS</sequence>
<name>A0A1H6EIJ0_9ACTN</name>
<keyword evidence="2" id="KW-0812">Transmembrane</keyword>
<dbReference type="RefSeq" id="WP_200824410.1">
    <property type="nucleotide sequence ID" value="NZ_FNVT01000011.1"/>
</dbReference>
<accession>A0A1H6EIJ0</accession>
<gene>
    <name evidence="3" type="ORF">SAMN05444920_1112</name>
</gene>
<feature type="region of interest" description="Disordered" evidence="1">
    <location>
        <begin position="68"/>
        <end position="90"/>
    </location>
</feature>
<keyword evidence="4" id="KW-1185">Reference proteome</keyword>
<evidence type="ECO:0000256" key="2">
    <source>
        <dbReference type="SAM" id="Phobius"/>
    </source>
</evidence>
<keyword evidence="2" id="KW-0472">Membrane</keyword>